<dbReference type="GO" id="GO:0004519">
    <property type="term" value="F:endonuclease activity"/>
    <property type="evidence" value="ECO:0007669"/>
    <property type="project" value="UniProtKB-KW"/>
</dbReference>
<dbReference type="EMBL" id="KJ871680">
    <property type="protein sequence ID" value="AIL25125.1"/>
    <property type="molecule type" value="Genomic_DNA"/>
</dbReference>
<keyword evidence="3" id="KW-0378">Hydrolase</keyword>
<keyword evidence="1" id="KW-0540">Nuclease</keyword>
<evidence type="ECO:0000256" key="3">
    <source>
        <dbReference type="ARBA" id="ARBA00022801"/>
    </source>
</evidence>
<dbReference type="InterPro" id="IPR051703">
    <property type="entry name" value="NF-kappa-B_Signaling_Reg"/>
</dbReference>
<evidence type="ECO:0000256" key="4">
    <source>
        <dbReference type="ARBA" id="ARBA00022839"/>
    </source>
</evidence>
<evidence type="ECO:0000256" key="2">
    <source>
        <dbReference type="ARBA" id="ARBA00022759"/>
    </source>
</evidence>
<organism evidence="5">
    <name type="scientific">Mamestra brassicae nuclear polyhedrosis virus</name>
    <name type="common">MbNPV</name>
    <dbReference type="NCBI Taxonomy" id="78219"/>
    <lineage>
        <taxon>Viruses</taxon>
        <taxon>Viruses incertae sedis</taxon>
        <taxon>Naldaviricetes</taxon>
        <taxon>Lefavirales</taxon>
        <taxon>Baculoviridae</taxon>
        <taxon>Alphabaculovirus</taxon>
        <taxon>Alphabaculovirus mabrassicae</taxon>
    </lineage>
</organism>
<evidence type="ECO:0000256" key="1">
    <source>
        <dbReference type="ARBA" id="ARBA00022722"/>
    </source>
</evidence>
<dbReference type="Pfam" id="PF01771">
    <property type="entry name" value="Viral_alk_exo"/>
    <property type="match status" value="1"/>
</dbReference>
<dbReference type="InterPro" id="IPR034720">
    <property type="entry name" value="Viral_alk_exo"/>
</dbReference>
<dbReference type="SUPFAM" id="SSF57924">
    <property type="entry name" value="Inhibitor of apoptosis (IAP) repeat"/>
    <property type="match status" value="1"/>
</dbReference>
<protein>
    <submittedName>
        <fullName evidence="5">Alk-exo</fullName>
    </submittedName>
</protein>
<sequence>MAARVLSDEDLELFKTYAYSNYVTRLVCNKWRLSSEEIMRVERATRNQSKNPLWNMLRLDRQTASASCQNRDPPQNEAMNYGSHQETVVKKNSELIAMIENLIEYTLKVKIKDKVLECGMFLSQFGLFSASPDAYFVLETGVLVPIEIKCPWTYREKNIEDVRRALRDRQPRYRVENTSFSVNKRGAPLFVVEKTTPHYRQMQRQMYVMNSPMCVYVVKFGTEFVVNTVMRDETFCLQQYDAEKKLFDMFVSKNQCMLRFKNVAARVQSFKNQRYNDKDIGLLADLGFYYAFGQLKCIFCESVYDVDVAVAKVLQLHASCNNGKPVQVSSSSAQEYLNHNKRVESLTNNGVTDVNLAKQGVYHDGVQLKTFCCNTDVGFNNSVTHTKDCYYVKLL</sequence>
<reference evidence="5" key="1">
    <citation type="submission" date="2014-05" db="EMBL/GenBank/DDBJ databases">
        <authorList>
            <person name="Hou D."/>
            <person name="Liu X."/>
            <person name="Yin F."/>
            <person name="Zhu Z."/>
            <person name="Wang J."/>
            <person name="Zhang L."/>
            <person name="Kou Z."/>
            <person name="Deng F."/>
            <person name="Wang H."/>
            <person name="Hu Z."/>
        </authorList>
    </citation>
    <scope>NUCLEOTIDE SEQUENCE</scope>
    <source>
        <strain evidence="5">CTa</strain>
    </source>
</reference>
<dbReference type="SUPFAM" id="SSF52980">
    <property type="entry name" value="Restriction endonuclease-like"/>
    <property type="match status" value="1"/>
</dbReference>
<dbReference type="PANTHER" id="PTHR46609:SF8">
    <property type="entry name" value="YQAJ VIRAL RECOMBINASE DOMAIN-CONTAINING PROTEIN"/>
    <property type="match status" value="1"/>
</dbReference>
<proteinExistence type="predicted"/>
<accession>A0A077CXT2</accession>
<dbReference type="GO" id="GO:0004527">
    <property type="term" value="F:exonuclease activity"/>
    <property type="evidence" value="ECO:0007669"/>
    <property type="project" value="UniProtKB-KW"/>
</dbReference>
<dbReference type="Gene3D" id="3.90.320.10">
    <property type="match status" value="1"/>
</dbReference>
<evidence type="ECO:0000313" key="5">
    <source>
        <dbReference type="EMBL" id="AIL25125.1"/>
    </source>
</evidence>
<dbReference type="InterPro" id="IPR011604">
    <property type="entry name" value="PDDEXK-like_dom_sf"/>
</dbReference>
<dbReference type="InterPro" id="IPR011335">
    <property type="entry name" value="Restrct_endonuc-II-like"/>
</dbReference>
<keyword evidence="2" id="KW-0255">Endonuclease</keyword>
<organismHost>
    <name type="scientific">Lepidoptera</name>
    <name type="common">moths &amp; butterflies</name>
    <dbReference type="NCBI Taxonomy" id="7088"/>
</organismHost>
<name>A0A077CXT2_NPVMB</name>
<keyword evidence="4" id="KW-0269">Exonuclease</keyword>
<dbReference type="PANTHER" id="PTHR46609">
    <property type="entry name" value="EXONUCLEASE, PHAGE-TYPE/RECB, C-TERMINAL DOMAIN-CONTAINING PROTEIN"/>
    <property type="match status" value="1"/>
</dbReference>